<keyword evidence="2" id="KW-0732">Signal</keyword>
<evidence type="ECO:0000313" key="4">
    <source>
        <dbReference type="Proteomes" id="UP000008370"/>
    </source>
</evidence>
<accession>K5WJM6</accession>
<sequence length="251" mass="26289">MLLRCVPLFLALLALCAFTVEARPMKGTLLSRRLTVEERSLTNAQRLKRGLPPRSPIIGRVLPGREELGPTPASKAKRGSPSPSPAAQVYTGHLEIRLANGTFVGMVNNSANGFPNVDIGGTAGTDIEVKIATTRTGGPFSLLATNPVFTGSPFIGGGTNATLGSNSSTIVPLANVPQTSAGIPPTPKGASALWTVDAKTLQLTSKWTNLDGSSITAILLWHKESNLIFLTGDAGNIDDINNPQVGLFLVK</sequence>
<dbReference type="Proteomes" id="UP000008370">
    <property type="component" value="Unassembled WGS sequence"/>
</dbReference>
<evidence type="ECO:0000256" key="2">
    <source>
        <dbReference type="SAM" id="SignalP"/>
    </source>
</evidence>
<evidence type="ECO:0008006" key="5">
    <source>
        <dbReference type="Google" id="ProtNLM"/>
    </source>
</evidence>
<feature type="chain" id="PRO_5003890723" description="DOMON domain-containing protein" evidence="2">
    <location>
        <begin position="23"/>
        <end position="251"/>
    </location>
</feature>
<dbReference type="InParanoid" id="K5WJM6"/>
<dbReference type="EMBL" id="JH930478">
    <property type="protein sequence ID" value="EKM50452.1"/>
    <property type="molecule type" value="Genomic_DNA"/>
</dbReference>
<dbReference type="HOGENOM" id="CLU_066064_1_0_1"/>
<organism evidence="3 4">
    <name type="scientific">Phanerochaete carnosa (strain HHB-10118-sp)</name>
    <name type="common">White-rot fungus</name>
    <name type="synonym">Peniophora carnosa</name>
    <dbReference type="NCBI Taxonomy" id="650164"/>
    <lineage>
        <taxon>Eukaryota</taxon>
        <taxon>Fungi</taxon>
        <taxon>Dikarya</taxon>
        <taxon>Basidiomycota</taxon>
        <taxon>Agaricomycotina</taxon>
        <taxon>Agaricomycetes</taxon>
        <taxon>Polyporales</taxon>
        <taxon>Phanerochaetaceae</taxon>
        <taxon>Phanerochaete</taxon>
    </lineage>
</organism>
<dbReference type="GeneID" id="18918644"/>
<keyword evidence="4" id="KW-1185">Reference proteome</keyword>
<name>K5WJM6_PHACS</name>
<dbReference type="AlphaFoldDB" id="K5WJM6"/>
<reference evidence="3 4" key="1">
    <citation type="journal article" date="2012" name="BMC Genomics">
        <title>Comparative genomics of the white-rot fungi, Phanerochaete carnosa and P. chrysosporium, to elucidate the genetic basis of the distinct wood types they colonize.</title>
        <authorList>
            <person name="Suzuki H."/>
            <person name="MacDonald J."/>
            <person name="Syed K."/>
            <person name="Salamov A."/>
            <person name="Hori C."/>
            <person name="Aerts A."/>
            <person name="Henrissat B."/>
            <person name="Wiebenga A."/>
            <person name="vanKuyk P.A."/>
            <person name="Barry K."/>
            <person name="Lindquist E."/>
            <person name="LaButti K."/>
            <person name="Lapidus A."/>
            <person name="Lucas S."/>
            <person name="Coutinho P."/>
            <person name="Gong Y."/>
            <person name="Samejima M."/>
            <person name="Mahadevan R."/>
            <person name="Abou-Zaid M."/>
            <person name="de Vries R.P."/>
            <person name="Igarashi K."/>
            <person name="Yadav J.S."/>
            <person name="Grigoriev I.V."/>
            <person name="Master E.R."/>
        </authorList>
    </citation>
    <scope>NUCLEOTIDE SEQUENCE [LARGE SCALE GENOMIC DNA]</scope>
    <source>
        <strain evidence="3 4">HHB-10118-sp</strain>
    </source>
</reference>
<evidence type="ECO:0000256" key="1">
    <source>
        <dbReference type="SAM" id="MobiDB-lite"/>
    </source>
</evidence>
<dbReference type="KEGG" id="pco:PHACADRAFT_263754"/>
<protein>
    <recommendedName>
        <fullName evidence="5">DOMON domain-containing protein</fullName>
    </recommendedName>
</protein>
<gene>
    <name evidence="3" type="ORF">PHACADRAFT_263754</name>
</gene>
<dbReference type="RefSeq" id="XP_007400724.1">
    <property type="nucleotide sequence ID" value="XM_007400662.1"/>
</dbReference>
<dbReference type="OrthoDB" id="3167181at2759"/>
<evidence type="ECO:0000313" key="3">
    <source>
        <dbReference type="EMBL" id="EKM50452.1"/>
    </source>
</evidence>
<feature type="region of interest" description="Disordered" evidence="1">
    <location>
        <begin position="55"/>
        <end position="87"/>
    </location>
</feature>
<proteinExistence type="predicted"/>
<feature type="signal peptide" evidence="2">
    <location>
        <begin position="1"/>
        <end position="22"/>
    </location>
</feature>